<dbReference type="SUPFAM" id="SSF52266">
    <property type="entry name" value="SGNH hydrolase"/>
    <property type="match status" value="1"/>
</dbReference>
<evidence type="ECO:0000313" key="4">
    <source>
        <dbReference type="Proteomes" id="UP001347796"/>
    </source>
</evidence>
<dbReference type="Pfam" id="PF03629">
    <property type="entry name" value="SASA"/>
    <property type="match status" value="1"/>
</dbReference>
<comment type="caution">
    <text evidence="3">The sequence shown here is derived from an EMBL/GenBank/DDBJ whole genome shotgun (WGS) entry which is preliminary data.</text>
</comment>
<dbReference type="EMBL" id="JAZGQO010000014">
    <property type="protein sequence ID" value="KAK6169982.1"/>
    <property type="molecule type" value="Genomic_DNA"/>
</dbReference>
<dbReference type="GO" id="GO:0005975">
    <property type="term" value="P:carbohydrate metabolic process"/>
    <property type="evidence" value="ECO:0007669"/>
    <property type="project" value="TreeGrafter"/>
</dbReference>
<dbReference type="Gene3D" id="3.40.50.1110">
    <property type="entry name" value="SGNH hydrolase"/>
    <property type="match status" value="1"/>
</dbReference>
<keyword evidence="4" id="KW-1185">Reference proteome</keyword>
<evidence type="ECO:0000313" key="3">
    <source>
        <dbReference type="EMBL" id="KAK6169982.1"/>
    </source>
</evidence>
<proteinExistence type="predicted"/>
<name>A0AAN8J547_PATCE</name>
<dbReference type="AlphaFoldDB" id="A0AAN8J547"/>
<dbReference type="InterPro" id="IPR036514">
    <property type="entry name" value="SGNH_hydro_sf"/>
</dbReference>
<accession>A0AAN8J547</accession>
<keyword evidence="1" id="KW-0378">Hydrolase</keyword>
<sequence length="499" mass="55894">MVLQRGPQRANVWGYASEINATVTVSITGVGQYQTSVVKGPFLDRGVWRIMLPAVFQGGPYVLTAELVDGSSITIKDILFGDVWVCSGQSNMEFTLTHEFNASVEFAEAINYQNIRLFTVNHSESGYQQFEFSSVEERWSLPNNKTLANTGSPAQWLYFSAVCWLYGKHLYEKLGYPIGLIASTWGGTMVESWSDDESLAQCGLKPPPRNRTYVGFPKYPALLWNSMVHPLVNYTIYGVIWYQGEANAAPTGTPAMMNRYNCTFPAMIDGWRRQFHEGSNGETDVLFPFGFVQLAPWHNNATITVGFPDIRWHQTADYGYVPNKRMKNVFMAVALDLPDYTSPFTGIHPRDKEDVGKRLALAGLGVAYNHIDNRYTGPYPIHFQIFVAQNTTQITYDDQHLDIRSKDGFEICCLDQTTHINCADDKAKWYPAPINASDNSSVTIGYGGVCGSALVSSIRYAWRESPCPFKACAVYTRLNDLPAPPFIEVLLSPSAFVYH</sequence>
<dbReference type="InterPro" id="IPR039329">
    <property type="entry name" value="SIAE"/>
</dbReference>
<dbReference type="PANTHER" id="PTHR22901:SF0">
    <property type="entry name" value="SIALATE O-ACETYLESTERASE"/>
    <property type="match status" value="1"/>
</dbReference>
<reference evidence="3 4" key="1">
    <citation type="submission" date="2024-01" db="EMBL/GenBank/DDBJ databases">
        <title>The genome of the rayed Mediterranean limpet Patella caerulea (Linnaeus, 1758).</title>
        <authorList>
            <person name="Anh-Thu Weber A."/>
            <person name="Halstead-Nussloch G."/>
        </authorList>
    </citation>
    <scope>NUCLEOTIDE SEQUENCE [LARGE SCALE GENOMIC DNA]</scope>
    <source>
        <strain evidence="3">AATW-2023a</strain>
        <tissue evidence="3">Whole specimen</tissue>
    </source>
</reference>
<dbReference type="GO" id="GO:0001681">
    <property type="term" value="F:sialate O-acetylesterase activity"/>
    <property type="evidence" value="ECO:0007669"/>
    <property type="project" value="InterPro"/>
</dbReference>
<dbReference type="InterPro" id="IPR005181">
    <property type="entry name" value="SASA"/>
</dbReference>
<feature type="domain" description="Sialate O-acetylesterase" evidence="2">
    <location>
        <begin position="82"/>
        <end position="276"/>
    </location>
</feature>
<protein>
    <recommendedName>
        <fullName evidence="2">Sialate O-acetylesterase domain-containing protein</fullName>
    </recommendedName>
</protein>
<dbReference type="PANTHER" id="PTHR22901">
    <property type="entry name" value="SIALATE O-ACETYLESTERASE"/>
    <property type="match status" value="1"/>
</dbReference>
<dbReference type="Proteomes" id="UP001347796">
    <property type="component" value="Unassembled WGS sequence"/>
</dbReference>
<evidence type="ECO:0000259" key="2">
    <source>
        <dbReference type="Pfam" id="PF03629"/>
    </source>
</evidence>
<evidence type="ECO:0000256" key="1">
    <source>
        <dbReference type="ARBA" id="ARBA00022801"/>
    </source>
</evidence>
<gene>
    <name evidence="3" type="ORF">SNE40_018484</name>
</gene>
<organism evidence="3 4">
    <name type="scientific">Patella caerulea</name>
    <name type="common">Rayed Mediterranean limpet</name>
    <dbReference type="NCBI Taxonomy" id="87958"/>
    <lineage>
        <taxon>Eukaryota</taxon>
        <taxon>Metazoa</taxon>
        <taxon>Spiralia</taxon>
        <taxon>Lophotrochozoa</taxon>
        <taxon>Mollusca</taxon>
        <taxon>Gastropoda</taxon>
        <taxon>Patellogastropoda</taxon>
        <taxon>Patelloidea</taxon>
        <taxon>Patellidae</taxon>
        <taxon>Patella</taxon>
    </lineage>
</organism>